<sequence length="250" mass="27756">MARYEILNNVAHKDLRVTLRFGSEFGDNVGLVPAFPTEYAEMQREYPLFLRKDEATGEYTSVALLGFDGQENLFLEGDRWNATYLPGIVAKGPFAIGFQEQDVDGQRTTVPVIHVDLDHPRVSFTEGEPVFLPQGGNSPYLEHIITVLRGIRDGHEGGKQLFAALDQAGVIQPLNINVQLDEKNGVNLTGLYGVERERLAALDGEALHKLNQSGYLEGAFLLLSSQHNMRRLMGEKQHRLRQAEAAAQSA</sequence>
<dbReference type="RefSeq" id="WP_057643911.1">
    <property type="nucleotide sequence ID" value="NZ_LLXU01000050.1"/>
</dbReference>
<dbReference type="STRING" id="676599.ARC20_04050"/>
<evidence type="ECO:0000313" key="2">
    <source>
        <dbReference type="Proteomes" id="UP000051802"/>
    </source>
</evidence>
<reference evidence="1 2" key="1">
    <citation type="submission" date="2015-10" db="EMBL/GenBank/DDBJ databases">
        <title>Genome sequencing and analysis of members of genus Stenotrophomonas.</title>
        <authorList>
            <person name="Patil P.P."/>
            <person name="Midha S."/>
            <person name="Patil P.B."/>
        </authorList>
    </citation>
    <scope>NUCLEOTIDE SEQUENCE [LARGE SCALE GENOMIC DNA]</scope>
    <source>
        <strain evidence="1 2">JCM 16536</strain>
    </source>
</reference>
<dbReference type="OrthoDB" id="8888710at2"/>
<dbReference type="InterPro" id="IPR010836">
    <property type="entry name" value="SapC"/>
</dbReference>
<gene>
    <name evidence="1" type="ORF">ARC20_04050</name>
</gene>
<dbReference type="Proteomes" id="UP000051802">
    <property type="component" value="Unassembled WGS sequence"/>
</dbReference>
<comment type="caution">
    <text evidence="1">The sequence shown here is derived from an EMBL/GenBank/DDBJ whole genome shotgun (WGS) entry which is preliminary data.</text>
</comment>
<keyword evidence="2" id="KW-1185">Reference proteome</keyword>
<proteinExistence type="predicted"/>
<accession>A0A0R0AZ65</accession>
<dbReference type="EMBL" id="LLXU01000050">
    <property type="protein sequence ID" value="KRG46855.1"/>
    <property type="molecule type" value="Genomic_DNA"/>
</dbReference>
<protein>
    <submittedName>
        <fullName evidence="1">Peptide ABC transporter permease</fullName>
    </submittedName>
</protein>
<name>A0A0R0AZ65_9GAMM</name>
<evidence type="ECO:0000313" key="1">
    <source>
        <dbReference type="EMBL" id="KRG46855.1"/>
    </source>
</evidence>
<dbReference type="Pfam" id="PF07277">
    <property type="entry name" value="SapC"/>
    <property type="match status" value="1"/>
</dbReference>
<organism evidence="1 2">
    <name type="scientific">Stenotrophomonas panacihumi</name>
    <dbReference type="NCBI Taxonomy" id="676599"/>
    <lineage>
        <taxon>Bacteria</taxon>
        <taxon>Pseudomonadati</taxon>
        <taxon>Pseudomonadota</taxon>
        <taxon>Gammaproteobacteria</taxon>
        <taxon>Lysobacterales</taxon>
        <taxon>Lysobacteraceae</taxon>
        <taxon>Stenotrophomonas</taxon>
    </lineage>
</organism>
<dbReference type="AlphaFoldDB" id="A0A0R0AZ65"/>